<gene>
    <name evidence="4" type="ORF">AGRA3207_001491</name>
</gene>
<dbReference type="Proteomes" id="UP001049518">
    <property type="component" value="Chromosome"/>
</dbReference>
<dbReference type="InterPro" id="IPR012675">
    <property type="entry name" value="Beta-grasp_dom_sf"/>
</dbReference>
<proteinExistence type="inferred from homology"/>
<dbReference type="SMART" id="SM00471">
    <property type="entry name" value="HDc"/>
    <property type="match status" value="1"/>
</dbReference>
<dbReference type="PANTHER" id="PTHR21262:SF31">
    <property type="entry name" value="GTP PYROPHOSPHOKINASE"/>
    <property type="match status" value="1"/>
</dbReference>
<feature type="domain" description="HD" evidence="2">
    <location>
        <begin position="100"/>
        <end position="197"/>
    </location>
</feature>
<dbReference type="SUPFAM" id="SSF109604">
    <property type="entry name" value="HD-domain/PDEase-like"/>
    <property type="match status" value="1"/>
</dbReference>
<reference evidence="4" key="1">
    <citation type="submission" date="2020-07" db="EMBL/GenBank/DDBJ databases">
        <authorList>
            <person name="Tarantini F.S."/>
            <person name="Hong K.W."/>
            <person name="Chan K.G."/>
        </authorList>
    </citation>
    <scope>NUCLEOTIDE SEQUENCE</scope>
    <source>
        <strain evidence="4">32-07</strain>
    </source>
</reference>
<feature type="domain" description="TGS" evidence="3">
    <location>
        <begin position="438"/>
        <end position="501"/>
    </location>
</feature>
<dbReference type="PROSITE" id="PS51880">
    <property type="entry name" value="TGS"/>
    <property type="match status" value="1"/>
</dbReference>
<dbReference type="CDD" id="cd05399">
    <property type="entry name" value="NT_Rel-Spo_like"/>
    <property type="match status" value="1"/>
</dbReference>
<evidence type="ECO:0000313" key="4">
    <source>
        <dbReference type="EMBL" id="QXJ20726.1"/>
    </source>
</evidence>
<accession>A0ABX8QQN7</accession>
<dbReference type="PANTHER" id="PTHR21262">
    <property type="entry name" value="GUANOSINE-3',5'-BIS DIPHOSPHATE 3'-PYROPHOSPHOHYDROLASE"/>
    <property type="match status" value="1"/>
</dbReference>
<comment type="similarity">
    <text evidence="1">Belongs to the RelA/SpoT family.</text>
</comment>
<dbReference type="InterPro" id="IPR043519">
    <property type="entry name" value="NT_sf"/>
</dbReference>
<dbReference type="Pfam" id="PF04607">
    <property type="entry name" value="RelA_SpoT"/>
    <property type="match status" value="1"/>
</dbReference>
<dbReference type="Gene3D" id="1.10.3210.10">
    <property type="entry name" value="Hypothetical protein af1432"/>
    <property type="match status" value="1"/>
</dbReference>
<dbReference type="InterPro" id="IPR007685">
    <property type="entry name" value="RelA_SpoT"/>
</dbReference>
<dbReference type="SUPFAM" id="SSF81271">
    <property type="entry name" value="TGS-like"/>
    <property type="match status" value="1"/>
</dbReference>
<dbReference type="InterPro" id="IPR012676">
    <property type="entry name" value="TGS-like"/>
</dbReference>
<sequence length="600" mass="63964">MATLDPANSTGSAHGALRGAAIPGAVIRDAAPPRAPGRFRLPLRRRGATAGDAAVRAALAPLLSAHRAAYPDADQAELLRGYAVAERLHRGQLRRSGAPYITHPLAVAMILAGMGMDTTTLVAALLHDTVEDTPFTLGEVRAEFGEEIAVLVDGVTKLDGGRWGERAEAETFRKIVLSAADDLRVLVIKLADRLHNLRTLRFQPEHKRARYAKASHELLVPFAERLGIHVLKREMDDLAFAARSPGAHAATGSAVRAALGDAAGAFGPAILRLRRSLAEHGVHATMRIRPSHLYAVHQSFGGRLTGLRPCEAARLLLVVDGAERDCYIALGAVHAALHPVAGQVRDFIATPKHNMYRSLHTRVISPDGDPFEVIVRSRAMHPVAEYGIVAHIRDAGDDAATADAVAGRRDLVWLSRLLAWQSDAPSADFLDSLRADLAAGNVAAFTPRGEAVALPAGATALDFAYALEPALGDRCIGAVVNGRLAPMSVQVRSGNVVEILTDPAGRPSEDWLEFAVAVPARVRIQQCLALRHAEEAAEAGRRRLVQALAGRHVDLLAAEARGDSLAVARSLGYDEIDEMYGALTTGSLRLDDLVARFVGG</sequence>
<keyword evidence="5" id="KW-1185">Reference proteome</keyword>
<dbReference type="InterPro" id="IPR003607">
    <property type="entry name" value="HD/PDEase_dom"/>
</dbReference>
<dbReference type="RefSeq" id="WP_231333828.1">
    <property type="nucleotide sequence ID" value="NZ_CP059572.1"/>
</dbReference>
<organism evidence="4 5">
    <name type="scientific">Actinomadura graeca</name>
    <dbReference type="NCBI Taxonomy" id="2750812"/>
    <lineage>
        <taxon>Bacteria</taxon>
        <taxon>Bacillati</taxon>
        <taxon>Actinomycetota</taxon>
        <taxon>Actinomycetes</taxon>
        <taxon>Streptosporangiales</taxon>
        <taxon>Thermomonosporaceae</taxon>
        <taxon>Actinomadura</taxon>
    </lineage>
</organism>
<name>A0ABX8QQN7_9ACTN</name>
<dbReference type="CDD" id="cd00077">
    <property type="entry name" value="HDc"/>
    <property type="match status" value="1"/>
</dbReference>
<evidence type="ECO:0000259" key="2">
    <source>
        <dbReference type="PROSITE" id="PS51831"/>
    </source>
</evidence>
<evidence type="ECO:0000256" key="1">
    <source>
        <dbReference type="ARBA" id="ARBA00007476"/>
    </source>
</evidence>
<dbReference type="Pfam" id="PF13328">
    <property type="entry name" value="HD_4"/>
    <property type="match status" value="1"/>
</dbReference>
<protein>
    <submittedName>
        <fullName evidence="4">Bifunctional (P)ppGpp synthetase/guanosine-3',5'-bis(Diphosphate) 3'-pyrophosphohydrolase</fullName>
    </submittedName>
</protein>
<dbReference type="SMART" id="SM00954">
    <property type="entry name" value="RelA_SpoT"/>
    <property type="match status" value="1"/>
</dbReference>
<dbReference type="Gene3D" id="3.30.460.10">
    <property type="entry name" value="Beta Polymerase, domain 2"/>
    <property type="match status" value="1"/>
</dbReference>
<dbReference type="Gene3D" id="3.10.20.30">
    <property type="match status" value="1"/>
</dbReference>
<dbReference type="Pfam" id="PF02824">
    <property type="entry name" value="TGS"/>
    <property type="match status" value="1"/>
</dbReference>
<evidence type="ECO:0000259" key="3">
    <source>
        <dbReference type="PROSITE" id="PS51880"/>
    </source>
</evidence>
<evidence type="ECO:0000313" key="5">
    <source>
        <dbReference type="Proteomes" id="UP001049518"/>
    </source>
</evidence>
<dbReference type="SUPFAM" id="SSF81301">
    <property type="entry name" value="Nucleotidyltransferase"/>
    <property type="match status" value="1"/>
</dbReference>
<dbReference type="EMBL" id="CP059572">
    <property type="protein sequence ID" value="QXJ20726.1"/>
    <property type="molecule type" value="Genomic_DNA"/>
</dbReference>
<dbReference type="InterPro" id="IPR004095">
    <property type="entry name" value="TGS"/>
</dbReference>
<dbReference type="PROSITE" id="PS51831">
    <property type="entry name" value="HD"/>
    <property type="match status" value="1"/>
</dbReference>
<dbReference type="InterPro" id="IPR006674">
    <property type="entry name" value="HD_domain"/>
</dbReference>